<reference evidence="2" key="1">
    <citation type="submission" date="2023-01" db="EMBL/GenBank/DDBJ databases">
        <title>The diversity of Class Acidimicrobiia in South China Sea sediment environments and the proposal of Iamia marina sp. nov., a novel species of the genus Iamia.</title>
        <authorList>
            <person name="He Y."/>
            <person name="Tian X."/>
        </authorList>
    </citation>
    <scope>NUCLEOTIDE SEQUENCE</scope>
    <source>
        <strain evidence="2">DSM 19957</strain>
    </source>
</reference>
<dbReference type="KEGG" id="ima:PO878_04370"/>
<evidence type="ECO:0000313" key="2">
    <source>
        <dbReference type="EMBL" id="WCO67957.1"/>
    </source>
</evidence>
<proteinExistence type="predicted"/>
<dbReference type="Proteomes" id="UP001216390">
    <property type="component" value="Chromosome"/>
</dbReference>
<dbReference type="EMBL" id="CP116942">
    <property type="protein sequence ID" value="WCO67957.1"/>
    <property type="molecule type" value="Genomic_DNA"/>
</dbReference>
<sequence>MTPTPEPWWVTPAVVAAVIAGVVALVTLIVNGRRARADRQRQLFAAAFGDLSSYCEYPYIVRRRRHDEPEQERLRITTELSEVQQKLNHNRAVLRVEAPRVARAYETLVTETRRIAGASIHAGWDLTPINTDSGVHVTDVDLTDIKPFEDAYLTAVADHLALMPWWARTTVRWVGRQIACLWSGKEPAPAQVSSAADDAQPEAKAA</sequence>
<name>A0AAF0BUM1_9ACTN</name>
<dbReference type="RefSeq" id="WP_272737474.1">
    <property type="nucleotide sequence ID" value="NZ_CP116942.1"/>
</dbReference>
<keyword evidence="1" id="KW-0472">Membrane</keyword>
<feature type="transmembrane region" description="Helical" evidence="1">
    <location>
        <begin position="12"/>
        <end position="31"/>
    </location>
</feature>
<protein>
    <submittedName>
        <fullName evidence="2">Uncharacterized protein</fullName>
    </submittedName>
</protein>
<accession>A0AAF0BUM1</accession>
<evidence type="ECO:0000256" key="1">
    <source>
        <dbReference type="SAM" id="Phobius"/>
    </source>
</evidence>
<dbReference type="AlphaFoldDB" id="A0AAF0BUM1"/>
<organism evidence="2 3">
    <name type="scientific">Iamia majanohamensis</name>
    <dbReference type="NCBI Taxonomy" id="467976"/>
    <lineage>
        <taxon>Bacteria</taxon>
        <taxon>Bacillati</taxon>
        <taxon>Actinomycetota</taxon>
        <taxon>Acidimicrobiia</taxon>
        <taxon>Acidimicrobiales</taxon>
        <taxon>Iamiaceae</taxon>
        <taxon>Iamia</taxon>
    </lineage>
</organism>
<keyword evidence="3" id="KW-1185">Reference proteome</keyword>
<keyword evidence="1" id="KW-0812">Transmembrane</keyword>
<gene>
    <name evidence="2" type="ORF">PO878_04370</name>
</gene>
<evidence type="ECO:0000313" key="3">
    <source>
        <dbReference type="Proteomes" id="UP001216390"/>
    </source>
</evidence>
<keyword evidence="1" id="KW-1133">Transmembrane helix</keyword>